<dbReference type="GO" id="GO:0033309">
    <property type="term" value="C:SBF transcription complex"/>
    <property type="evidence" value="ECO:0007669"/>
    <property type="project" value="TreeGrafter"/>
</dbReference>
<evidence type="ECO:0000259" key="5">
    <source>
        <dbReference type="PROSITE" id="PS51299"/>
    </source>
</evidence>
<name>A0A139AGV9_GONPJ</name>
<dbReference type="Pfam" id="PF04383">
    <property type="entry name" value="KilA-N"/>
    <property type="match status" value="1"/>
</dbReference>
<dbReference type="InterPro" id="IPR051642">
    <property type="entry name" value="SWI6-like"/>
</dbReference>
<evidence type="ECO:0000256" key="2">
    <source>
        <dbReference type="ARBA" id="ARBA00023043"/>
    </source>
</evidence>
<evidence type="ECO:0000256" key="3">
    <source>
        <dbReference type="PROSITE-ProRule" id="PRU00023"/>
    </source>
</evidence>
<keyword evidence="2 3" id="KW-0040">ANK repeat</keyword>
<evidence type="ECO:0000256" key="1">
    <source>
        <dbReference type="ARBA" id="ARBA00022737"/>
    </source>
</evidence>
<keyword evidence="7" id="KW-1185">Reference proteome</keyword>
<dbReference type="PANTHER" id="PTHR43828:SF3">
    <property type="entry name" value="CHROMO DOMAIN-CONTAINING PROTEIN"/>
    <property type="match status" value="1"/>
</dbReference>
<feature type="domain" description="HTH APSES-type" evidence="5">
    <location>
        <begin position="5"/>
        <end position="111"/>
    </location>
</feature>
<proteinExistence type="predicted"/>
<dbReference type="InterPro" id="IPR036770">
    <property type="entry name" value="Ankyrin_rpt-contain_sf"/>
</dbReference>
<evidence type="ECO:0000313" key="7">
    <source>
        <dbReference type="Proteomes" id="UP000070544"/>
    </source>
</evidence>
<dbReference type="Gene3D" id="3.10.260.10">
    <property type="entry name" value="Transcription regulator HTH, APSES-type DNA-binding domain"/>
    <property type="match status" value="1"/>
</dbReference>
<protein>
    <submittedName>
        <fullName evidence="6">Apses-domain-containing protein</fullName>
    </submittedName>
</protein>
<dbReference type="AlphaFoldDB" id="A0A139AGV9"/>
<reference evidence="6 7" key="1">
    <citation type="journal article" date="2015" name="Genome Biol. Evol.">
        <title>Phylogenomic analyses indicate that early fungi evolved digesting cell walls of algal ancestors of land plants.</title>
        <authorList>
            <person name="Chang Y."/>
            <person name="Wang S."/>
            <person name="Sekimoto S."/>
            <person name="Aerts A.L."/>
            <person name="Choi C."/>
            <person name="Clum A."/>
            <person name="LaButti K.M."/>
            <person name="Lindquist E.A."/>
            <person name="Yee Ngan C."/>
            <person name="Ohm R.A."/>
            <person name="Salamov A.A."/>
            <person name="Grigoriev I.V."/>
            <person name="Spatafora J.W."/>
            <person name="Berbee M.L."/>
        </authorList>
    </citation>
    <scope>NUCLEOTIDE SEQUENCE [LARGE SCALE GENOMIC DNA]</scope>
    <source>
        <strain evidence="6 7">JEL478</strain>
    </source>
</reference>
<dbReference type="GO" id="GO:0001228">
    <property type="term" value="F:DNA-binding transcription activator activity, RNA polymerase II-specific"/>
    <property type="evidence" value="ECO:0007669"/>
    <property type="project" value="UniProtKB-ARBA"/>
</dbReference>
<evidence type="ECO:0000313" key="6">
    <source>
        <dbReference type="EMBL" id="KXS15990.1"/>
    </source>
</evidence>
<dbReference type="EMBL" id="KQ965758">
    <property type="protein sequence ID" value="KXS15990.1"/>
    <property type="molecule type" value="Genomic_DNA"/>
</dbReference>
<feature type="compositionally biased region" description="Acidic residues" evidence="4">
    <location>
        <begin position="142"/>
        <end position="166"/>
    </location>
</feature>
<dbReference type="Gene3D" id="1.25.40.20">
    <property type="entry name" value="Ankyrin repeat-containing domain"/>
    <property type="match status" value="1"/>
</dbReference>
<dbReference type="FunFam" id="3.10.260.10:FF:000001">
    <property type="entry name" value="APSES transcription factor (MbpA)"/>
    <property type="match status" value="1"/>
</dbReference>
<dbReference type="PROSITE" id="PS51299">
    <property type="entry name" value="HTH_APSES"/>
    <property type="match status" value="1"/>
</dbReference>
<dbReference type="InterPro" id="IPR002110">
    <property type="entry name" value="Ankyrin_rpt"/>
</dbReference>
<dbReference type="Proteomes" id="UP000070544">
    <property type="component" value="Unassembled WGS sequence"/>
</dbReference>
<gene>
    <name evidence="6" type="ORF">M427DRAFT_307077</name>
</gene>
<dbReference type="InterPro" id="IPR003163">
    <property type="entry name" value="Tscrpt_reg_HTH_APSES-type"/>
</dbReference>
<sequence>MGPALHSSVYSGVPVYEIVVRNTAVMRRQSDSFLNATQILKVAGVDKARRTKILEKEILAGRHEKVQGGYGKYQGTWIPYDRAAQLCSSFGVQDLLEPLLSFPPGSHPTVPVVTSRAAVPKPTPKPRAPSTTRPRKPKYTQDDDDEDDDDESFDDQIGDEEEEEPAEMMNEPFNGDDQTGFPANVSSAPSDPAPTRSPSRLSRVPPSPTAASVRADSPAERQHRFRERIVRAFVEAGAEPTRVPGWLERGEIEQGVDVQGPVDEEGRTALHWSASLSRPQLLRALLRLLPRHSRDNNPLPDATGMTPLMLASTTTNCYDRGTFGEILDLLQATLAARDNRGRTLLHHIAEGWDEPRLRPALLYYLGCVHGHFAGLTGLMERDGGEQARTWLGLANAQDGNGDTAANVAARMGGWKLVGMLERWGADLLLRNKGGIGVQEWKDGSDEGVEKVRILLRWKRKQCACLNASFRRLSNALRRSLIFLDLPLQSIKLGLARFCWRDAHWTHREALM</sequence>
<dbReference type="SUPFAM" id="SSF54616">
    <property type="entry name" value="DNA-binding domain of Mlu1-box binding protein MBP1"/>
    <property type="match status" value="1"/>
</dbReference>
<dbReference type="InterPro" id="IPR036887">
    <property type="entry name" value="HTH_APSES_sf"/>
</dbReference>
<dbReference type="SUPFAM" id="SSF48403">
    <property type="entry name" value="Ankyrin repeat"/>
    <property type="match status" value="1"/>
</dbReference>
<feature type="region of interest" description="Disordered" evidence="4">
    <location>
        <begin position="103"/>
        <end position="222"/>
    </location>
</feature>
<dbReference type="InterPro" id="IPR018004">
    <property type="entry name" value="KilA/APSES_HTH"/>
</dbReference>
<dbReference type="PROSITE" id="PS50088">
    <property type="entry name" value="ANK_REPEAT"/>
    <property type="match status" value="1"/>
</dbReference>
<dbReference type="GO" id="GO:0030907">
    <property type="term" value="C:MBF transcription complex"/>
    <property type="evidence" value="ECO:0007669"/>
    <property type="project" value="TreeGrafter"/>
</dbReference>
<dbReference type="OrthoDB" id="6718656at2759"/>
<keyword evidence="1" id="KW-0677">Repeat</keyword>
<accession>A0A139AGV9</accession>
<organism evidence="6 7">
    <name type="scientific">Gonapodya prolifera (strain JEL478)</name>
    <name type="common">Monoblepharis prolifera</name>
    <dbReference type="NCBI Taxonomy" id="1344416"/>
    <lineage>
        <taxon>Eukaryota</taxon>
        <taxon>Fungi</taxon>
        <taxon>Fungi incertae sedis</taxon>
        <taxon>Chytridiomycota</taxon>
        <taxon>Chytridiomycota incertae sedis</taxon>
        <taxon>Monoblepharidomycetes</taxon>
        <taxon>Monoblepharidales</taxon>
        <taxon>Gonapodyaceae</taxon>
        <taxon>Gonapodya</taxon>
    </lineage>
</organism>
<dbReference type="STRING" id="1344416.A0A139AGV9"/>
<feature type="repeat" description="ANK" evidence="3">
    <location>
        <begin position="400"/>
        <end position="432"/>
    </location>
</feature>
<dbReference type="SMART" id="SM01252">
    <property type="entry name" value="KilA-N"/>
    <property type="match status" value="1"/>
</dbReference>
<dbReference type="OMA" id="IQKDHLI"/>
<evidence type="ECO:0000256" key="4">
    <source>
        <dbReference type="SAM" id="MobiDB-lite"/>
    </source>
</evidence>
<dbReference type="PANTHER" id="PTHR43828">
    <property type="entry name" value="ASPARAGINASE"/>
    <property type="match status" value="1"/>
</dbReference>
<dbReference type="GO" id="GO:0003677">
    <property type="term" value="F:DNA binding"/>
    <property type="evidence" value="ECO:0007669"/>
    <property type="project" value="InterPro"/>
</dbReference>